<feature type="compositionally biased region" description="Low complexity" evidence="1">
    <location>
        <begin position="180"/>
        <end position="193"/>
    </location>
</feature>
<feature type="region of interest" description="Disordered" evidence="1">
    <location>
        <begin position="33"/>
        <end position="57"/>
    </location>
</feature>
<dbReference type="VEuPathDB" id="FungiDB:PYU1_G001537"/>
<sequence length="476" mass="53880">MGFPDSSDDIAQTAESLDLGGVYALEFEHEGRKGALQMDQGGENQPITDILEPTHDEGAVDSDKLLAKEAASEQELPSSSSELLEGVESAIMSCQEINPPQDYEEPMFAHLTASVYSFYPGVLPKVRCPVCLNLMNMNQWAKFVASPESQTPVETSEPTRVGETVETVDNENTETDQAVETTATETPATATPTNDDAWKLDNSHILEKYETLCRQSCEFQSPCCHNSSYTHLPSYKTRSSDADENAQSYWHVTLPRSQAQHIPALRKRCRAFCFHREDAGVLYDFIMDTFEDNAEMIFWKVLGMIVDDERRATLLLHHLFLHPDTRTHCCDGIVCFKCKSSVHHNGQCDDFVEADCVLQCRGCRVTLVKVDGCDSVRCVCGQSIHWEAEVARQQQQRKQLAPASETEFLEWERWTRNFRRSVHKIRSLDATMREMRLNRLIRTHRLLLRAMVKRYRAAAKQNMSATSQDTGHDDAS</sequence>
<dbReference type="Proteomes" id="UP000019132">
    <property type="component" value="Unassembled WGS sequence"/>
</dbReference>
<proteinExistence type="predicted"/>
<dbReference type="EMBL" id="GL376626">
    <property type="status" value="NOT_ANNOTATED_CDS"/>
    <property type="molecule type" value="Genomic_DNA"/>
</dbReference>
<evidence type="ECO:0000313" key="2">
    <source>
        <dbReference type="EnsemblProtists" id="PYU1_T001537"/>
    </source>
</evidence>
<feature type="compositionally biased region" description="Polar residues" evidence="1">
    <location>
        <begin position="148"/>
        <end position="158"/>
    </location>
</feature>
<dbReference type="InParanoid" id="K3W996"/>
<reference evidence="2" key="3">
    <citation type="submission" date="2015-02" db="UniProtKB">
        <authorList>
            <consortium name="EnsemblProtists"/>
        </authorList>
    </citation>
    <scope>IDENTIFICATION</scope>
    <source>
        <strain evidence="2">DAOM BR144</strain>
    </source>
</reference>
<reference evidence="3" key="1">
    <citation type="journal article" date="2010" name="Genome Biol.">
        <title>Genome sequence of the necrotrophic plant pathogen Pythium ultimum reveals original pathogenicity mechanisms and effector repertoire.</title>
        <authorList>
            <person name="Levesque C.A."/>
            <person name="Brouwer H."/>
            <person name="Cano L."/>
            <person name="Hamilton J.P."/>
            <person name="Holt C."/>
            <person name="Huitema E."/>
            <person name="Raffaele S."/>
            <person name="Robideau G.P."/>
            <person name="Thines M."/>
            <person name="Win J."/>
            <person name="Zerillo M.M."/>
            <person name="Beakes G.W."/>
            <person name="Boore J.L."/>
            <person name="Busam D."/>
            <person name="Dumas B."/>
            <person name="Ferriera S."/>
            <person name="Fuerstenberg S.I."/>
            <person name="Gachon C.M."/>
            <person name="Gaulin E."/>
            <person name="Govers F."/>
            <person name="Grenville-Briggs L."/>
            <person name="Horner N."/>
            <person name="Hostetler J."/>
            <person name="Jiang R.H."/>
            <person name="Johnson J."/>
            <person name="Krajaejun T."/>
            <person name="Lin H."/>
            <person name="Meijer H.J."/>
            <person name="Moore B."/>
            <person name="Morris P."/>
            <person name="Phuntmart V."/>
            <person name="Puiu D."/>
            <person name="Shetty J."/>
            <person name="Stajich J.E."/>
            <person name="Tripathy S."/>
            <person name="Wawra S."/>
            <person name="van West P."/>
            <person name="Whitty B.R."/>
            <person name="Coutinho P.M."/>
            <person name="Henrissat B."/>
            <person name="Martin F."/>
            <person name="Thomas P.D."/>
            <person name="Tyler B.M."/>
            <person name="De Vries R.P."/>
            <person name="Kamoun S."/>
            <person name="Yandell M."/>
            <person name="Tisserat N."/>
            <person name="Buell C.R."/>
        </authorList>
    </citation>
    <scope>NUCLEOTIDE SEQUENCE</scope>
    <source>
        <strain evidence="3">DAOM:BR144</strain>
    </source>
</reference>
<name>K3W996_GLOUD</name>
<protein>
    <submittedName>
        <fullName evidence="2">Uncharacterized protein</fullName>
    </submittedName>
</protein>
<keyword evidence="3" id="KW-1185">Reference proteome</keyword>
<accession>K3W996</accession>
<reference evidence="3" key="2">
    <citation type="submission" date="2010-04" db="EMBL/GenBank/DDBJ databases">
        <authorList>
            <person name="Buell R."/>
            <person name="Hamilton J."/>
            <person name="Hostetler J."/>
        </authorList>
    </citation>
    <scope>NUCLEOTIDE SEQUENCE [LARGE SCALE GENOMIC DNA]</scope>
    <source>
        <strain evidence="3">DAOM:BR144</strain>
    </source>
</reference>
<feature type="region of interest" description="Disordered" evidence="1">
    <location>
        <begin position="148"/>
        <end position="195"/>
    </location>
</feature>
<dbReference type="AlphaFoldDB" id="K3W996"/>
<dbReference type="eggNOG" id="ENOG502SAJF">
    <property type="taxonomic scope" value="Eukaryota"/>
</dbReference>
<evidence type="ECO:0000256" key="1">
    <source>
        <dbReference type="SAM" id="MobiDB-lite"/>
    </source>
</evidence>
<organism evidence="2 3">
    <name type="scientific">Globisporangium ultimum (strain ATCC 200006 / CBS 805.95 / DAOM BR144)</name>
    <name type="common">Pythium ultimum</name>
    <dbReference type="NCBI Taxonomy" id="431595"/>
    <lineage>
        <taxon>Eukaryota</taxon>
        <taxon>Sar</taxon>
        <taxon>Stramenopiles</taxon>
        <taxon>Oomycota</taxon>
        <taxon>Peronosporomycetes</taxon>
        <taxon>Pythiales</taxon>
        <taxon>Pythiaceae</taxon>
        <taxon>Globisporangium</taxon>
    </lineage>
</organism>
<dbReference type="EnsemblProtists" id="PYU1_T001537">
    <property type="protein sequence ID" value="PYU1_T001537"/>
    <property type="gene ID" value="PYU1_G001537"/>
</dbReference>
<dbReference type="HOGENOM" id="CLU_028787_1_0_1"/>
<evidence type="ECO:0000313" key="3">
    <source>
        <dbReference type="Proteomes" id="UP000019132"/>
    </source>
</evidence>